<comment type="caution">
    <text evidence="2">The sequence shown here is derived from an EMBL/GenBank/DDBJ whole genome shotgun (WGS) entry which is preliminary data.</text>
</comment>
<feature type="transmembrane region" description="Helical" evidence="1">
    <location>
        <begin position="28"/>
        <end position="47"/>
    </location>
</feature>
<evidence type="ECO:0000256" key="1">
    <source>
        <dbReference type="SAM" id="Phobius"/>
    </source>
</evidence>
<evidence type="ECO:0000313" key="3">
    <source>
        <dbReference type="Proteomes" id="UP001148838"/>
    </source>
</evidence>
<sequence length="87" mass="10363">MIKNRRAEAFLEIHLDFIVLFNAQRPRFPAAIFSFISVITSLLSFTMEPRYLKQETLEYDDRDWINLAQDRDRLRAYVIAAMNLRVP</sequence>
<name>A0ABQ8SD61_PERAM</name>
<evidence type="ECO:0000313" key="2">
    <source>
        <dbReference type="EMBL" id="KAJ4431616.1"/>
    </source>
</evidence>
<dbReference type="Proteomes" id="UP001148838">
    <property type="component" value="Unassembled WGS sequence"/>
</dbReference>
<keyword evidence="1" id="KW-0812">Transmembrane</keyword>
<keyword evidence="1" id="KW-1133">Transmembrane helix</keyword>
<gene>
    <name evidence="2" type="ORF">ANN_20215</name>
</gene>
<proteinExistence type="predicted"/>
<dbReference type="EMBL" id="JAJSOF020000031">
    <property type="protein sequence ID" value="KAJ4431616.1"/>
    <property type="molecule type" value="Genomic_DNA"/>
</dbReference>
<reference evidence="2 3" key="1">
    <citation type="journal article" date="2022" name="Allergy">
        <title>Genome assembly and annotation of Periplaneta americana reveal a comprehensive cockroach allergen profile.</title>
        <authorList>
            <person name="Wang L."/>
            <person name="Xiong Q."/>
            <person name="Saelim N."/>
            <person name="Wang L."/>
            <person name="Nong W."/>
            <person name="Wan A.T."/>
            <person name="Shi M."/>
            <person name="Liu X."/>
            <person name="Cao Q."/>
            <person name="Hui J.H.L."/>
            <person name="Sookrung N."/>
            <person name="Leung T.F."/>
            <person name="Tungtrongchitr A."/>
            <person name="Tsui S.K.W."/>
        </authorList>
    </citation>
    <scope>NUCLEOTIDE SEQUENCE [LARGE SCALE GENOMIC DNA]</scope>
    <source>
        <strain evidence="2">PWHHKU_190912</strain>
    </source>
</reference>
<protein>
    <submittedName>
        <fullName evidence="2">Uncharacterized protein</fullName>
    </submittedName>
</protein>
<keyword evidence="1" id="KW-0472">Membrane</keyword>
<organism evidence="2 3">
    <name type="scientific">Periplaneta americana</name>
    <name type="common">American cockroach</name>
    <name type="synonym">Blatta americana</name>
    <dbReference type="NCBI Taxonomy" id="6978"/>
    <lineage>
        <taxon>Eukaryota</taxon>
        <taxon>Metazoa</taxon>
        <taxon>Ecdysozoa</taxon>
        <taxon>Arthropoda</taxon>
        <taxon>Hexapoda</taxon>
        <taxon>Insecta</taxon>
        <taxon>Pterygota</taxon>
        <taxon>Neoptera</taxon>
        <taxon>Polyneoptera</taxon>
        <taxon>Dictyoptera</taxon>
        <taxon>Blattodea</taxon>
        <taxon>Blattoidea</taxon>
        <taxon>Blattidae</taxon>
        <taxon>Blattinae</taxon>
        <taxon>Periplaneta</taxon>
    </lineage>
</organism>
<accession>A0ABQ8SD61</accession>
<keyword evidence="3" id="KW-1185">Reference proteome</keyword>